<feature type="non-terminal residue" evidence="1">
    <location>
        <position position="1"/>
    </location>
</feature>
<name>A0ABN8I481_9NEOP</name>
<organism evidence="1 2">
    <name type="scientific">Iphiclides podalirius</name>
    <name type="common">scarce swallowtail</name>
    <dbReference type="NCBI Taxonomy" id="110791"/>
    <lineage>
        <taxon>Eukaryota</taxon>
        <taxon>Metazoa</taxon>
        <taxon>Ecdysozoa</taxon>
        <taxon>Arthropoda</taxon>
        <taxon>Hexapoda</taxon>
        <taxon>Insecta</taxon>
        <taxon>Pterygota</taxon>
        <taxon>Neoptera</taxon>
        <taxon>Endopterygota</taxon>
        <taxon>Lepidoptera</taxon>
        <taxon>Glossata</taxon>
        <taxon>Ditrysia</taxon>
        <taxon>Papilionoidea</taxon>
        <taxon>Papilionidae</taxon>
        <taxon>Papilioninae</taxon>
        <taxon>Iphiclides</taxon>
    </lineage>
</organism>
<protein>
    <submittedName>
        <fullName evidence="1">Uncharacterized protein</fullName>
    </submittedName>
</protein>
<accession>A0ABN8I481</accession>
<evidence type="ECO:0000313" key="2">
    <source>
        <dbReference type="Proteomes" id="UP000837857"/>
    </source>
</evidence>
<dbReference type="EMBL" id="OW152828">
    <property type="protein sequence ID" value="CAH2044807.1"/>
    <property type="molecule type" value="Genomic_DNA"/>
</dbReference>
<gene>
    <name evidence="1" type="ORF">IPOD504_LOCUS4799</name>
</gene>
<evidence type="ECO:0000313" key="1">
    <source>
        <dbReference type="EMBL" id="CAH2044807.1"/>
    </source>
</evidence>
<proteinExistence type="predicted"/>
<reference evidence="1" key="1">
    <citation type="submission" date="2022-03" db="EMBL/GenBank/DDBJ databases">
        <authorList>
            <person name="Martin H S."/>
        </authorList>
    </citation>
    <scope>NUCLEOTIDE SEQUENCE</scope>
</reference>
<dbReference type="Proteomes" id="UP000837857">
    <property type="component" value="Chromosome 16"/>
</dbReference>
<keyword evidence="2" id="KW-1185">Reference proteome</keyword>
<sequence length="146" mass="14621">MGHSGLFQKGGVVVDDAGLFPDGDLVWRGEGEGIVLVGLFSDGVVVRGVILVGKEGPNSRVGGAGLFLDAGVVAGGEGEALRAIPRWRCGEGGVILVGKEGPNSRVGGAGLFLDAGVVAGGEGEALRTIPRWRCGEGGNPSWKGGS</sequence>